<proteinExistence type="inferred from homology"/>
<dbReference type="RefSeq" id="WP_004851249.1">
    <property type="nucleotide sequence ID" value="NC_016612.1"/>
</dbReference>
<evidence type="ECO:0000313" key="4">
    <source>
        <dbReference type="EMBL" id="AEX06020.1"/>
    </source>
</evidence>
<dbReference type="InterPro" id="IPR006016">
    <property type="entry name" value="UspA"/>
</dbReference>
<accession>A0A0H3HC47</accession>
<name>A0A0H3HC47_KLEM8</name>
<comment type="similarity">
    <text evidence="1 2">Belongs to the universal stress protein A family.</text>
</comment>
<keyword evidence="2" id="KW-0963">Cytoplasm</keyword>
<comment type="subcellular location">
    <subcellularLocation>
        <location evidence="2">Cytoplasm</location>
    </subcellularLocation>
</comment>
<dbReference type="Proteomes" id="UP000007843">
    <property type="component" value="Chromosome"/>
</dbReference>
<feature type="domain" description="UspA" evidence="3">
    <location>
        <begin position="1"/>
        <end position="143"/>
    </location>
</feature>
<dbReference type="PIRSF" id="PIRSF006276">
    <property type="entry name" value="UspA"/>
    <property type="match status" value="1"/>
</dbReference>
<dbReference type="PATRIC" id="fig|1006551.4.peg.4304"/>
<reference evidence="4 5" key="1">
    <citation type="journal article" date="2012" name="J. Bacteriol.">
        <title>Complete genome sequence of Klebsiella oxytoca KCTC 1686, used in production of 2,3-butanediol.</title>
        <authorList>
            <person name="Shin S.H."/>
            <person name="Kim S."/>
            <person name="Kim J.Y."/>
            <person name="Lee S."/>
            <person name="Um Y."/>
            <person name="Oh M.K."/>
            <person name="Kim Y.R."/>
            <person name="Lee J."/>
            <person name="Yang K.S."/>
        </authorList>
    </citation>
    <scope>NUCLEOTIDE SEQUENCE [LARGE SCALE GENOMIC DNA]</scope>
    <source>
        <strain evidence="5">ATCC 8724 / DSM 4798 / JCM 20051 / NBRC 3318 / NRRL B-199 / KCTC 1686</strain>
    </source>
</reference>
<evidence type="ECO:0000313" key="5">
    <source>
        <dbReference type="Proteomes" id="UP000007843"/>
    </source>
</evidence>
<evidence type="ECO:0000259" key="3">
    <source>
        <dbReference type="Pfam" id="PF00582"/>
    </source>
</evidence>
<evidence type="ECO:0000256" key="2">
    <source>
        <dbReference type="PIRNR" id="PIRNR006276"/>
    </source>
</evidence>
<dbReference type="PANTHER" id="PTHR46268:SF6">
    <property type="entry name" value="UNIVERSAL STRESS PROTEIN UP12"/>
    <property type="match status" value="1"/>
</dbReference>
<dbReference type="KEGG" id="kox:KOX_21500"/>
<sequence length="143" mass="15908">MYKKILLPVDVFEMDLSDKAVRHAEFLASADEGEITLLNVLPNSSSSILRGFAADIRKFEAYMREESEKKMKTISRLFSIPAGRIHSRVVFGNVRDEILAVSGNEDFDVIVIGSRKPGISTHLLGSNAESILRHAKIPVLVVR</sequence>
<dbReference type="InterPro" id="IPR014729">
    <property type="entry name" value="Rossmann-like_a/b/a_fold"/>
</dbReference>
<dbReference type="PANTHER" id="PTHR46268">
    <property type="entry name" value="STRESS RESPONSE PROTEIN NHAX"/>
    <property type="match status" value="1"/>
</dbReference>
<dbReference type="HOGENOM" id="CLU_049301_12_0_6"/>
<organism evidence="4 5">
    <name type="scientific">Klebsiella michiganensis (strain ATCC 8724 / DSM 4798 / JCM 20051 / NBRC 3318 / NRRL B-199 / KCTC 1686 / BUCSAV 143 / CCM 1901)</name>
    <dbReference type="NCBI Taxonomy" id="1006551"/>
    <lineage>
        <taxon>Bacteria</taxon>
        <taxon>Pseudomonadati</taxon>
        <taxon>Pseudomonadota</taxon>
        <taxon>Gammaproteobacteria</taxon>
        <taxon>Enterobacterales</taxon>
        <taxon>Enterobacteriaceae</taxon>
        <taxon>Klebsiella/Raoultella group</taxon>
        <taxon>Klebsiella</taxon>
    </lineage>
</organism>
<dbReference type="PRINTS" id="PR01438">
    <property type="entry name" value="UNVRSLSTRESS"/>
</dbReference>
<gene>
    <name evidence="4" type="ordered locus">KOX_21500</name>
</gene>
<dbReference type="EMBL" id="CP003218">
    <property type="protein sequence ID" value="AEX06020.1"/>
    <property type="molecule type" value="Genomic_DNA"/>
</dbReference>
<evidence type="ECO:0000256" key="1">
    <source>
        <dbReference type="ARBA" id="ARBA00008791"/>
    </source>
</evidence>
<dbReference type="CDD" id="cd00293">
    <property type="entry name" value="USP-like"/>
    <property type="match status" value="1"/>
</dbReference>
<dbReference type="Gene3D" id="3.40.50.620">
    <property type="entry name" value="HUPs"/>
    <property type="match status" value="1"/>
</dbReference>
<dbReference type="AlphaFoldDB" id="A0A0H3HC47"/>
<dbReference type="InterPro" id="IPR006015">
    <property type="entry name" value="Universal_stress_UspA"/>
</dbReference>
<comment type="function">
    <text evidence="2">Required for resistance to DNA-damaging agents.</text>
</comment>
<protein>
    <recommendedName>
        <fullName evidence="2">Universal stress protein</fullName>
    </recommendedName>
</protein>
<dbReference type="SUPFAM" id="SSF52402">
    <property type="entry name" value="Adenine nucleotide alpha hydrolases-like"/>
    <property type="match status" value="1"/>
</dbReference>
<dbReference type="GO" id="GO:0005737">
    <property type="term" value="C:cytoplasm"/>
    <property type="evidence" value="ECO:0007669"/>
    <property type="project" value="UniProtKB-SubCell"/>
</dbReference>
<dbReference type="Pfam" id="PF00582">
    <property type="entry name" value="Usp"/>
    <property type="match status" value="1"/>
</dbReference>